<dbReference type="EMBL" id="VFQF01000001">
    <property type="protein sequence ID" value="TQN46939.1"/>
    <property type="molecule type" value="Genomic_DNA"/>
</dbReference>
<gene>
    <name evidence="8" type="ORF">FHX52_0028</name>
</gene>
<comment type="cofactor">
    <cofactor evidence="1">
        <name>Mg(2+)</name>
        <dbReference type="ChEBI" id="CHEBI:18420"/>
    </cofactor>
</comment>
<comment type="similarity">
    <text evidence="2">Belongs to the Nudix hydrolase family.</text>
</comment>
<keyword evidence="4" id="KW-0378">Hydrolase</keyword>
<dbReference type="InterPro" id="IPR020084">
    <property type="entry name" value="NUDIX_hydrolase_CS"/>
</dbReference>
<dbReference type="Pfam" id="PF00293">
    <property type="entry name" value="NUDIX"/>
    <property type="match status" value="1"/>
</dbReference>
<keyword evidence="8" id="KW-0413">Isomerase</keyword>
<dbReference type="Proteomes" id="UP000320085">
    <property type="component" value="Unassembled WGS sequence"/>
</dbReference>
<organism evidence="8 9">
    <name type="scientific">Humibacillus xanthopallidus</name>
    <dbReference type="NCBI Taxonomy" id="412689"/>
    <lineage>
        <taxon>Bacteria</taxon>
        <taxon>Bacillati</taxon>
        <taxon>Actinomycetota</taxon>
        <taxon>Actinomycetes</taxon>
        <taxon>Micrococcales</taxon>
        <taxon>Intrasporangiaceae</taxon>
        <taxon>Humibacillus</taxon>
    </lineage>
</organism>
<evidence type="ECO:0000256" key="5">
    <source>
        <dbReference type="ARBA" id="ARBA00022842"/>
    </source>
</evidence>
<evidence type="ECO:0000256" key="2">
    <source>
        <dbReference type="ARBA" id="ARBA00005582"/>
    </source>
</evidence>
<dbReference type="SUPFAM" id="SSF55811">
    <property type="entry name" value="Nudix"/>
    <property type="match status" value="1"/>
</dbReference>
<evidence type="ECO:0000256" key="4">
    <source>
        <dbReference type="ARBA" id="ARBA00022801"/>
    </source>
</evidence>
<protein>
    <submittedName>
        <fullName evidence="8">Isopentenyldiphosphate isomerase</fullName>
    </submittedName>
</protein>
<evidence type="ECO:0000313" key="8">
    <source>
        <dbReference type="EMBL" id="TQN46939.1"/>
    </source>
</evidence>
<evidence type="ECO:0000259" key="7">
    <source>
        <dbReference type="PROSITE" id="PS51462"/>
    </source>
</evidence>
<feature type="binding site" evidence="6">
    <location>
        <position position="95"/>
    </location>
    <ligand>
        <name>Mg(2+)</name>
        <dbReference type="ChEBI" id="CHEBI:18420"/>
    </ligand>
</feature>
<dbReference type="PANTHER" id="PTHR10885">
    <property type="entry name" value="ISOPENTENYL-DIPHOSPHATE DELTA-ISOMERASE"/>
    <property type="match status" value="1"/>
</dbReference>
<dbReference type="Gene3D" id="3.90.79.10">
    <property type="entry name" value="Nucleoside Triphosphate Pyrophosphohydrolase"/>
    <property type="match status" value="1"/>
</dbReference>
<dbReference type="PANTHER" id="PTHR10885:SF0">
    <property type="entry name" value="ISOPENTENYL-DIPHOSPHATE DELTA-ISOMERASE"/>
    <property type="match status" value="1"/>
</dbReference>
<dbReference type="RefSeq" id="WP_246069537.1">
    <property type="nucleotide sequence ID" value="NZ_BAAAQC010000012.1"/>
</dbReference>
<feature type="domain" description="Nudix hydrolase" evidence="7">
    <location>
        <begin position="38"/>
        <end position="166"/>
    </location>
</feature>
<dbReference type="InterPro" id="IPR024195">
    <property type="entry name" value="NUDIX_hydrolase_YfcD_pred"/>
</dbReference>
<evidence type="ECO:0000313" key="9">
    <source>
        <dbReference type="Proteomes" id="UP000320085"/>
    </source>
</evidence>
<comment type="caution">
    <text evidence="8">The sequence shown here is derived from an EMBL/GenBank/DDBJ whole genome shotgun (WGS) entry which is preliminary data.</text>
</comment>
<feature type="binding site" evidence="6">
    <location>
        <position position="91"/>
    </location>
    <ligand>
        <name>Mg(2+)</name>
        <dbReference type="ChEBI" id="CHEBI:18420"/>
    </ligand>
</feature>
<dbReference type="InterPro" id="IPR015797">
    <property type="entry name" value="NUDIX_hydrolase-like_dom_sf"/>
</dbReference>
<sequence length="181" mass="19797">MSGQPAGGRPGDELVARYDARGHVVGEVVRSVMRRENLWHAASSVVVRDPLGRIYLHRRTPTKDVYPGLLDFAAGGVVLAGEDPGLGAVREVEEELGVHGVALEPVGVVAYEDAHTRYHAHRFTVEWDGPIRWQPEEVVGGEWVDLDALVRRLDDDPATVVPDSAAVWGDVLRGWQAARRG</sequence>
<evidence type="ECO:0000256" key="3">
    <source>
        <dbReference type="ARBA" id="ARBA00022723"/>
    </source>
</evidence>
<dbReference type="InterPro" id="IPR000086">
    <property type="entry name" value="NUDIX_hydrolase_dom"/>
</dbReference>
<proteinExistence type="inferred from homology"/>
<dbReference type="PIRSF" id="PIRSF017340">
    <property type="entry name" value="Nudix_hydro"/>
    <property type="match status" value="1"/>
</dbReference>
<dbReference type="PROSITE" id="PS00893">
    <property type="entry name" value="NUDIX_BOX"/>
    <property type="match status" value="1"/>
</dbReference>
<name>A0A543PS90_9MICO</name>
<dbReference type="GO" id="GO:0016817">
    <property type="term" value="F:hydrolase activity, acting on acid anhydrides"/>
    <property type="evidence" value="ECO:0007669"/>
    <property type="project" value="InterPro"/>
</dbReference>
<dbReference type="GO" id="GO:0016853">
    <property type="term" value="F:isomerase activity"/>
    <property type="evidence" value="ECO:0007669"/>
    <property type="project" value="UniProtKB-KW"/>
</dbReference>
<dbReference type="GO" id="GO:0046872">
    <property type="term" value="F:metal ion binding"/>
    <property type="evidence" value="ECO:0007669"/>
    <property type="project" value="UniProtKB-KW"/>
</dbReference>
<keyword evidence="3 6" id="KW-0479">Metal-binding</keyword>
<evidence type="ECO:0000256" key="6">
    <source>
        <dbReference type="PIRSR" id="PIRSR017340-1"/>
    </source>
</evidence>
<dbReference type="AlphaFoldDB" id="A0A543PS90"/>
<accession>A0A543PS90</accession>
<keyword evidence="5 6" id="KW-0460">Magnesium</keyword>
<evidence type="ECO:0000256" key="1">
    <source>
        <dbReference type="ARBA" id="ARBA00001946"/>
    </source>
</evidence>
<dbReference type="CDD" id="cd04697">
    <property type="entry name" value="NUDIX_Hydrolase"/>
    <property type="match status" value="1"/>
</dbReference>
<reference evidence="8 9" key="1">
    <citation type="submission" date="2019-06" db="EMBL/GenBank/DDBJ databases">
        <title>Sequencing the genomes of 1000 actinobacteria strains.</title>
        <authorList>
            <person name="Klenk H.-P."/>
        </authorList>
    </citation>
    <scope>NUCLEOTIDE SEQUENCE [LARGE SCALE GENOMIC DNA]</scope>
    <source>
        <strain evidence="8 9">DSM 21776</strain>
    </source>
</reference>
<dbReference type="PROSITE" id="PS51462">
    <property type="entry name" value="NUDIX"/>
    <property type="match status" value="1"/>
</dbReference>